<reference evidence="1 2" key="1">
    <citation type="submission" date="2016-11" db="EMBL/GenBank/DDBJ databases">
        <authorList>
            <person name="Jaros S."/>
            <person name="Januszkiewicz K."/>
            <person name="Wedrychowicz H."/>
        </authorList>
    </citation>
    <scope>NUCLEOTIDE SEQUENCE [LARGE SCALE GENOMIC DNA]</scope>
    <source>
        <strain evidence="1 2">DSM 22153</strain>
    </source>
</reference>
<evidence type="ECO:0000313" key="2">
    <source>
        <dbReference type="Proteomes" id="UP000186002"/>
    </source>
</evidence>
<evidence type="ECO:0000313" key="1">
    <source>
        <dbReference type="EMBL" id="SHL30054.1"/>
    </source>
</evidence>
<protein>
    <submittedName>
        <fullName evidence="1">Uncharacterized protein</fullName>
    </submittedName>
</protein>
<dbReference type="EMBL" id="FRBW01000001">
    <property type="protein sequence ID" value="SHL30054.1"/>
    <property type="molecule type" value="Genomic_DNA"/>
</dbReference>
<dbReference type="STRING" id="735517.SAMN05444272_0247"/>
<organism evidence="1 2">
    <name type="scientific">Roseibium suaedae</name>
    <dbReference type="NCBI Taxonomy" id="735517"/>
    <lineage>
        <taxon>Bacteria</taxon>
        <taxon>Pseudomonadati</taxon>
        <taxon>Pseudomonadota</taxon>
        <taxon>Alphaproteobacteria</taxon>
        <taxon>Hyphomicrobiales</taxon>
        <taxon>Stappiaceae</taxon>
        <taxon>Roseibium</taxon>
    </lineage>
</organism>
<dbReference type="AlphaFoldDB" id="A0A1M6ZI35"/>
<keyword evidence="2" id="KW-1185">Reference proteome</keyword>
<name>A0A1M6ZI35_9HYPH</name>
<gene>
    <name evidence="1" type="ORF">SAMN05444272_0247</name>
</gene>
<accession>A0A1M6ZI35</accession>
<dbReference type="Proteomes" id="UP000186002">
    <property type="component" value="Unassembled WGS sequence"/>
</dbReference>
<sequence>MSSETPKLAQKSGRNLPVLEQPLVSRSFAGI</sequence>
<proteinExistence type="predicted"/>